<dbReference type="AlphaFoldDB" id="F8B2Q3"/>
<feature type="region of interest" description="Disordered" evidence="1">
    <location>
        <begin position="1"/>
        <end position="39"/>
    </location>
</feature>
<dbReference type="Proteomes" id="UP000001549">
    <property type="component" value="Chromosome"/>
</dbReference>
<reference evidence="2 3" key="1">
    <citation type="submission" date="2011-05" db="EMBL/GenBank/DDBJ databases">
        <title>Complete sequence of chromosome of Frankia symbiont of Datisca glomerata.</title>
        <authorList>
            <consortium name="US DOE Joint Genome Institute"/>
            <person name="Lucas S."/>
            <person name="Han J."/>
            <person name="Lapidus A."/>
            <person name="Cheng J.-F."/>
            <person name="Goodwin L."/>
            <person name="Pitluck S."/>
            <person name="Peters L."/>
            <person name="Mikhailova N."/>
            <person name="Chertkov O."/>
            <person name="Teshima H."/>
            <person name="Han C."/>
            <person name="Tapia R."/>
            <person name="Land M."/>
            <person name="Hauser L."/>
            <person name="Kyrpides N."/>
            <person name="Ivanova N."/>
            <person name="Pagani I."/>
            <person name="Berry A."/>
            <person name="Pawlowski K."/>
            <person name="Persson T."/>
            <person name="Vanden Heuvel B."/>
            <person name="Benson D."/>
            <person name="Woyke T."/>
        </authorList>
    </citation>
    <scope>NUCLEOTIDE SEQUENCE [LARGE SCALE GENOMIC DNA]</scope>
    <source>
        <strain evidence="3">4085684</strain>
    </source>
</reference>
<dbReference type="KEGG" id="fsy:FsymDg_0201"/>
<dbReference type="HOGENOM" id="CLU_1287258_0_0_11"/>
<protein>
    <submittedName>
        <fullName evidence="2">Uncharacterized protein</fullName>
    </submittedName>
</protein>
<keyword evidence="3" id="KW-1185">Reference proteome</keyword>
<evidence type="ECO:0000256" key="1">
    <source>
        <dbReference type="SAM" id="MobiDB-lite"/>
    </source>
</evidence>
<accession>F8B2Q3</accession>
<evidence type="ECO:0000313" key="3">
    <source>
        <dbReference type="Proteomes" id="UP000001549"/>
    </source>
</evidence>
<name>F8B2Q3_9ACTN</name>
<sequence length="214" mass="21189">MMIRDSLRWGAPARSSVTDTALLPRRRTTDTADRSGRDGAALRPVAGRLPVVLTLSAAVLLAGGLTACNPAKSDLMELATGTASPTSGYPRPQPSVTDGTAPTLPAASGTSTPLAAAVGAAGAPAAAGVSKPAAPAAAAKPAVPAAPVPAAVLAALPSVPPPLRTIEVTTTDQLTTALTGARPAWRVPTFVDSPNYAARSVCPSNSSSNSTGVR</sequence>
<organism evidence="2 3">
    <name type="scientific">Candidatus Protofrankia datiscae</name>
    <dbReference type="NCBI Taxonomy" id="2716812"/>
    <lineage>
        <taxon>Bacteria</taxon>
        <taxon>Bacillati</taxon>
        <taxon>Actinomycetota</taxon>
        <taxon>Actinomycetes</taxon>
        <taxon>Frankiales</taxon>
        <taxon>Frankiaceae</taxon>
        <taxon>Protofrankia</taxon>
    </lineage>
</organism>
<proteinExistence type="predicted"/>
<feature type="region of interest" description="Disordered" evidence="1">
    <location>
        <begin position="81"/>
        <end position="110"/>
    </location>
</feature>
<gene>
    <name evidence="2" type="ordered locus">FsymDg_0201</name>
</gene>
<feature type="compositionally biased region" description="Basic and acidic residues" evidence="1">
    <location>
        <begin position="27"/>
        <end position="37"/>
    </location>
</feature>
<evidence type="ECO:0000313" key="2">
    <source>
        <dbReference type="EMBL" id="AEH07773.1"/>
    </source>
</evidence>
<dbReference type="EMBL" id="CP002801">
    <property type="protein sequence ID" value="AEH07773.1"/>
    <property type="molecule type" value="Genomic_DNA"/>
</dbReference>